<dbReference type="InterPro" id="IPR036388">
    <property type="entry name" value="WH-like_DNA-bd_sf"/>
</dbReference>
<keyword evidence="1 6" id="KW-0597">Phosphoprotein</keyword>
<reference evidence="11" key="2">
    <citation type="journal article" date="2024" name="Nature">
        <title>Anoxygenic phototroph of the Chloroflexota uses a type I reaction centre.</title>
        <authorList>
            <person name="Tsuji J.M."/>
            <person name="Shaw N.A."/>
            <person name="Nagashima S."/>
            <person name="Venkiteswaran J.J."/>
            <person name="Schiff S.L."/>
            <person name="Watanabe T."/>
            <person name="Fukui M."/>
            <person name="Hanada S."/>
            <person name="Tank M."/>
            <person name="Neufeld J.D."/>
        </authorList>
    </citation>
    <scope>NUCLEOTIDE SEQUENCE</scope>
    <source>
        <strain evidence="11">L227-S17</strain>
    </source>
</reference>
<evidence type="ECO:0000256" key="7">
    <source>
        <dbReference type="PROSITE-ProRule" id="PRU01091"/>
    </source>
</evidence>
<dbReference type="Proteomes" id="UP001431572">
    <property type="component" value="Chromosome 2"/>
</dbReference>
<protein>
    <submittedName>
        <fullName evidence="10">Response regulator transcription factor</fullName>
    </submittedName>
</protein>
<dbReference type="Pfam" id="PF00072">
    <property type="entry name" value="Response_reg"/>
    <property type="match status" value="1"/>
</dbReference>
<dbReference type="CDD" id="cd00383">
    <property type="entry name" value="trans_reg_C"/>
    <property type="match status" value="1"/>
</dbReference>
<dbReference type="FunFam" id="3.40.50.2300:FF:000001">
    <property type="entry name" value="DNA-binding response regulator PhoB"/>
    <property type="match status" value="1"/>
</dbReference>
<dbReference type="Proteomes" id="UP000521676">
    <property type="component" value="Unassembled WGS sequence"/>
</dbReference>
<evidence type="ECO:0000256" key="3">
    <source>
        <dbReference type="ARBA" id="ARBA00023015"/>
    </source>
</evidence>
<feature type="DNA-binding region" description="OmpR/PhoB-type" evidence="7">
    <location>
        <begin position="130"/>
        <end position="230"/>
    </location>
</feature>
<keyword evidence="13" id="KW-1185">Reference proteome</keyword>
<dbReference type="GO" id="GO:0032993">
    <property type="term" value="C:protein-DNA complex"/>
    <property type="evidence" value="ECO:0007669"/>
    <property type="project" value="TreeGrafter"/>
</dbReference>
<evidence type="ECO:0000256" key="5">
    <source>
        <dbReference type="ARBA" id="ARBA00023163"/>
    </source>
</evidence>
<dbReference type="PROSITE" id="PS51755">
    <property type="entry name" value="OMPR_PHOB"/>
    <property type="match status" value="1"/>
</dbReference>
<dbReference type="PANTHER" id="PTHR48111:SF50">
    <property type="entry name" value="KDP OPERON TRANSCRIPTIONAL REGULATORY PROTEIN KDPE"/>
    <property type="match status" value="1"/>
</dbReference>
<reference evidence="10 12" key="1">
    <citation type="submission" date="2020-06" db="EMBL/GenBank/DDBJ databases">
        <title>Anoxygenic phototrophic Chloroflexota member uses a Type I reaction center.</title>
        <authorList>
            <person name="Tsuji J.M."/>
            <person name="Shaw N.A."/>
            <person name="Nagashima S."/>
            <person name="Venkiteswaran J."/>
            <person name="Schiff S.L."/>
            <person name="Hanada S."/>
            <person name="Tank M."/>
            <person name="Neufeld J.D."/>
        </authorList>
    </citation>
    <scope>NUCLEOTIDE SEQUENCE [LARGE SCALE GENOMIC DNA]</scope>
    <source>
        <strain evidence="10">L227-S17</strain>
    </source>
</reference>
<dbReference type="EMBL" id="CP128400">
    <property type="protein sequence ID" value="WJW69769.1"/>
    <property type="molecule type" value="Genomic_DNA"/>
</dbReference>
<dbReference type="PANTHER" id="PTHR48111">
    <property type="entry name" value="REGULATOR OF RPOS"/>
    <property type="match status" value="1"/>
</dbReference>
<feature type="modified residue" description="4-aspartylphosphate" evidence="6">
    <location>
        <position position="53"/>
    </location>
</feature>
<evidence type="ECO:0000256" key="4">
    <source>
        <dbReference type="ARBA" id="ARBA00023125"/>
    </source>
</evidence>
<evidence type="ECO:0000256" key="2">
    <source>
        <dbReference type="ARBA" id="ARBA00023012"/>
    </source>
</evidence>
<dbReference type="InterPro" id="IPR001789">
    <property type="entry name" value="Sig_transdc_resp-reg_receiver"/>
</dbReference>
<dbReference type="GO" id="GO:0000976">
    <property type="term" value="F:transcription cis-regulatory region binding"/>
    <property type="evidence" value="ECO:0007669"/>
    <property type="project" value="TreeGrafter"/>
</dbReference>
<evidence type="ECO:0000313" key="11">
    <source>
        <dbReference type="EMBL" id="WJW69769.1"/>
    </source>
</evidence>
<organism evidence="10 12">
    <name type="scientific">Candidatus Chlorohelix allophototropha</name>
    <dbReference type="NCBI Taxonomy" id="3003348"/>
    <lineage>
        <taxon>Bacteria</taxon>
        <taxon>Bacillati</taxon>
        <taxon>Chloroflexota</taxon>
        <taxon>Chloroflexia</taxon>
        <taxon>Candidatus Chloroheliales</taxon>
        <taxon>Candidatus Chloroheliaceae</taxon>
        <taxon>Candidatus Chlorohelix</taxon>
    </lineage>
</organism>
<evidence type="ECO:0000313" key="10">
    <source>
        <dbReference type="EMBL" id="NWJ47865.1"/>
    </source>
</evidence>
<keyword evidence="5" id="KW-0804">Transcription</keyword>
<dbReference type="RefSeq" id="WP_341471642.1">
    <property type="nucleotide sequence ID" value="NZ_CP128400.1"/>
</dbReference>
<dbReference type="Pfam" id="PF00486">
    <property type="entry name" value="Trans_reg_C"/>
    <property type="match status" value="1"/>
</dbReference>
<evidence type="ECO:0000256" key="6">
    <source>
        <dbReference type="PROSITE-ProRule" id="PRU00169"/>
    </source>
</evidence>
<dbReference type="InterPro" id="IPR001867">
    <property type="entry name" value="OmpR/PhoB-type_DNA-bd"/>
</dbReference>
<keyword evidence="4 7" id="KW-0238">DNA-binding</keyword>
<dbReference type="SUPFAM" id="SSF46894">
    <property type="entry name" value="C-terminal effector domain of the bipartite response regulators"/>
    <property type="match status" value="1"/>
</dbReference>
<feature type="domain" description="OmpR/PhoB-type" evidence="9">
    <location>
        <begin position="130"/>
        <end position="230"/>
    </location>
</feature>
<gene>
    <name evidence="10" type="ORF">HXX08_18585</name>
    <name evidence="11" type="ORF">OZ401_003399</name>
</gene>
<dbReference type="SMART" id="SM00448">
    <property type="entry name" value="REC"/>
    <property type="match status" value="1"/>
</dbReference>
<dbReference type="GO" id="GO:0005829">
    <property type="term" value="C:cytosol"/>
    <property type="evidence" value="ECO:0007669"/>
    <property type="project" value="TreeGrafter"/>
</dbReference>
<keyword evidence="2" id="KW-0902">Two-component regulatory system</keyword>
<evidence type="ECO:0000256" key="1">
    <source>
        <dbReference type="ARBA" id="ARBA00022553"/>
    </source>
</evidence>
<dbReference type="Gene3D" id="1.10.10.10">
    <property type="entry name" value="Winged helix-like DNA-binding domain superfamily/Winged helix DNA-binding domain"/>
    <property type="match status" value="1"/>
</dbReference>
<evidence type="ECO:0000313" key="13">
    <source>
        <dbReference type="Proteomes" id="UP001431572"/>
    </source>
</evidence>
<dbReference type="SMART" id="SM00862">
    <property type="entry name" value="Trans_reg_C"/>
    <property type="match status" value="1"/>
</dbReference>
<keyword evidence="3" id="KW-0805">Transcription regulation</keyword>
<dbReference type="InterPro" id="IPR039420">
    <property type="entry name" value="WalR-like"/>
</dbReference>
<evidence type="ECO:0000259" key="9">
    <source>
        <dbReference type="PROSITE" id="PS51755"/>
    </source>
</evidence>
<dbReference type="GO" id="GO:0006355">
    <property type="term" value="P:regulation of DNA-templated transcription"/>
    <property type="evidence" value="ECO:0007669"/>
    <property type="project" value="InterPro"/>
</dbReference>
<sequence length="235" mass="27293">MNQTILVVDDEQKLVELLRTILEKENYLVLEAHNGYEAIEKVRSDLPDLVLLDVMMPEMDGFEALKEIRQASNTPVIMLTVQATEADKVRGLELGADDYVAKPFDHRELLSRVKAVMRRAAMPPSISRSDGLIKVDEIFSIDFDKREVIVRGESQKLRPTEYRLLYHMVSNAGRLLSHESLLTKVWGREYRDDEQLLRLYITYLRQKIEQDPSHPKYILNERGLGYRFVDFGEVK</sequence>
<evidence type="ECO:0000313" key="12">
    <source>
        <dbReference type="Proteomes" id="UP000521676"/>
    </source>
</evidence>
<proteinExistence type="predicted"/>
<dbReference type="GO" id="GO:0000156">
    <property type="term" value="F:phosphorelay response regulator activity"/>
    <property type="evidence" value="ECO:0007669"/>
    <property type="project" value="TreeGrafter"/>
</dbReference>
<dbReference type="Gene3D" id="3.40.50.2300">
    <property type="match status" value="1"/>
</dbReference>
<name>A0A8T7M6T7_9CHLR</name>
<dbReference type="InterPro" id="IPR016032">
    <property type="entry name" value="Sig_transdc_resp-reg_C-effctor"/>
</dbReference>
<dbReference type="EMBL" id="JACATZ010000003">
    <property type="protein sequence ID" value="NWJ47865.1"/>
    <property type="molecule type" value="Genomic_DNA"/>
</dbReference>
<feature type="domain" description="Response regulatory" evidence="8">
    <location>
        <begin position="4"/>
        <end position="117"/>
    </location>
</feature>
<dbReference type="Gene3D" id="6.10.250.690">
    <property type="match status" value="1"/>
</dbReference>
<dbReference type="InterPro" id="IPR011006">
    <property type="entry name" value="CheY-like_superfamily"/>
</dbReference>
<dbReference type="PROSITE" id="PS50110">
    <property type="entry name" value="RESPONSE_REGULATORY"/>
    <property type="match status" value="1"/>
</dbReference>
<evidence type="ECO:0000259" key="8">
    <source>
        <dbReference type="PROSITE" id="PS50110"/>
    </source>
</evidence>
<dbReference type="SUPFAM" id="SSF52172">
    <property type="entry name" value="CheY-like"/>
    <property type="match status" value="1"/>
</dbReference>
<dbReference type="AlphaFoldDB" id="A0A8T7M6T7"/>
<accession>A0A8T7M6T7</accession>